<dbReference type="CDD" id="cd08422">
    <property type="entry name" value="PBP2_CrgA_like"/>
    <property type="match status" value="1"/>
</dbReference>
<dbReference type="EMBL" id="CP041036">
    <property type="protein sequence ID" value="QDE31896.1"/>
    <property type="molecule type" value="Genomic_DNA"/>
</dbReference>
<evidence type="ECO:0000256" key="4">
    <source>
        <dbReference type="ARBA" id="ARBA00023163"/>
    </source>
</evidence>
<reference evidence="6 7" key="1">
    <citation type="submission" date="2019-06" db="EMBL/GenBank/DDBJ databases">
        <title>The genome of Shewanella sp. SM1901.</title>
        <authorList>
            <person name="Cha Q."/>
        </authorList>
    </citation>
    <scope>NUCLEOTIDE SEQUENCE [LARGE SCALE GENOMIC DNA]</scope>
    <source>
        <strain evidence="6 7">SM1901</strain>
    </source>
</reference>
<dbReference type="GO" id="GO:0043565">
    <property type="term" value="F:sequence-specific DNA binding"/>
    <property type="evidence" value="ECO:0007669"/>
    <property type="project" value="TreeGrafter"/>
</dbReference>
<evidence type="ECO:0000313" key="7">
    <source>
        <dbReference type="Proteomes" id="UP000319809"/>
    </source>
</evidence>
<accession>A0A4Y5YH70</accession>
<keyword evidence="3" id="KW-0238">DNA-binding</keyword>
<dbReference type="InterPro" id="IPR000847">
    <property type="entry name" value="LysR_HTH_N"/>
</dbReference>
<dbReference type="InterPro" id="IPR005119">
    <property type="entry name" value="LysR_subst-bd"/>
</dbReference>
<sequence>MIDDIEIFIKVTELGSFSAAADSLNLPQSTVSRKIQRLEDQLEVRLLNRTTRQVKVTPAGQEYYLQCVQIFKDLLEANRSVKASNEAPKGLLRITAPIESINLFLGQIINDFLNLYPEIEVDVVASNTMVNPIEQGFDVAIRLANLKDSTLIARSLGRPRDYLCAAPAYIEKYGYPTDIENLSLHKCLRMSNPEPLSTWELKRGKERKLVTVEGPATVNSLVLLHTLTCGGHGIAKLPGYLCRENIDNGSLITLLPDWSFPLRTLSVVYPSSRHLSANVRIFVDYIIEKSKYFDFLN</sequence>
<keyword evidence="2" id="KW-0805">Transcription regulation</keyword>
<dbReference type="Pfam" id="PF03466">
    <property type="entry name" value="LysR_substrate"/>
    <property type="match status" value="1"/>
</dbReference>
<dbReference type="Gene3D" id="3.40.190.290">
    <property type="match status" value="1"/>
</dbReference>
<dbReference type="RefSeq" id="WP_140234653.1">
    <property type="nucleotide sequence ID" value="NZ_CP041036.1"/>
</dbReference>
<dbReference type="InterPro" id="IPR058163">
    <property type="entry name" value="LysR-type_TF_proteobact-type"/>
</dbReference>
<name>A0A4Y5YH70_9GAMM</name>
<dbReference type="GO" id="GO:0003700">
    <property type="term" value="F:DNA-binding transcription factor activity"/>
    <property type="evidence" value="ECO:0007669"/>
    <property type="project" value="InterPro"/>
</dbReference>
<evidence type="ECO:0000256" key="1">
    <source>
        <dbReference type="ARBA" id="ARBA00009437"/>
    </source>
</evidence>
<dbReference type="AlphaFoldDB" id="A0A4Y5YH70"/>
<gene>
    <name evidence="6" type="ORF">FH971_13575</name>
</gene>
<comment type="similarity">
    <text evidence="1">Belongs to the LysR transcriptional regulatory family.</text>
</comment>
<evidence type="ECO:0000256" key="3">
    <source>
        <dbReference type="ARBA" id="ARBA00023125"/>
    </source>
</evidence>
<evidence type="ECO:0000256" key="2">
    <source>
        <dbReference type="ARBA" id="ARBA00023015"/>
    </source>
</evidence>
<protein>
    <submittedName>
        <fullName evidence="6">LysR family transcriptional regulator</fullName>
    </submittedName>
</protein>
<dbReference type="PRINTS" id="PR00039">
    <property type="entry name" value="HTHLYSR"/>
</dbReference>
<evidence type="ECO:0000313" key="6">
    <source>
        <dbReference type="EMBL" id="QDE31896.1"/>
    </source>
</evidence>
<organism evidence="6 7">
    <name type="scientific">Shewanella polaris</name>
    <dbReference type="NCBI Taxonomy" id="2588449"/>
    <lineage>
        <taxon>Bacteria</taxon>
        <taxon>Pseudomonadati</taxon>
        <taxon>Pseudomonadota</taxon>
        <taxon>Gammaproteobacteria</taxon>
        <taxon>Alteromonadales</taxon>
        <taxon>Shewanellaceae</taxon>
        <taxon>Shewanella</taxon>
    </lineage>
</organism>
<dbReference type="PANTHER" id="PTHR30537:SF68">
    <property type="entry name" value="TRANSCRIPTIONAL REGULATOR-RELATED"/>
    <property type="match status" value="1"/>
</dbReference>
<feature type="domain" description="HTH lysR-type" evidence="5">
    <location>
        <begin position="1"/>
        <end position="57"/>
    </location>
</feature>
<dbReference type="SUPFAM" id="SSF46785">
    <property type="entry name" value="Winged helix' DNA-binding domain"/>
    <property type="match status" value="1"/>
</dbReference>
<proteinExistence type="inferred from homology"/>
<dbReference type="PROSITE" id="PS50931">
    <property type="entry name" value="HTH_LYSR"/>
    <property type="match status" value="1"/>
</dbReference>
<dbReference type="InterPro" id="IPR036388">
    <property type="entry name" value="WH-like_DNA-bd_sf"/>
</dbReference>
<dbReference type="PANTHER" id="PTHR30537">
    <property type="entry name" value="HTH-TYPE TRANSCRIPTIONAL REGULATOR"/>
    <property type="match status" value="1"/>
</dbReference>
<dbReference type="Proteomes" id="UP000319809">
    <property type="component" value="Chromosome"/>
</dbReference>
<dbReference type="GO" id="GO:0006351">
    <property type="term" value="P:DNA-templated transcription"/>
    <property type="evidence" value="ECO:0007669"/>
    <property type="project" value="TreeGrafter"/>
</dbReference>
<dbReference type="Pfam" id="PF00126">
    <property type="entry name" value="HTH_1"/>
    <property type="match status" value="1"/>
</dbReference>
<dbReference type="SUPFAM" id="SSF53850">
    <property type="entry name" value="Periplasmic binding protein-like II"/>
    <property type="match status" value="1"/>
</dbReference>
<evidence type="ECO:0000259" key="5">
    <source>
        <dbReference type="PROSITE" id="PS50931"/>
    </source>
</evidence>
<dbReference type="KEGG" id="spol:FH971_13575"/>
<dbReference type="FunFam" id="1.10.10.10:FF:000001">
    <property type="entry name" value="LysR family transcriptional regulator"/>
    <property type="match status" value="1"/>
</dbReference>
<keyword evidence="7" id="KW-1185">Reference proteome</keyword>
<dbReference type="Gene3D" id="1.10.10.10">
    <property type="entry name" value="Winged helix-like DNA-binding domain superfamily/Winged helix DNA-binding domain"/>
    <property type="match status" value="1"/>
</dbReference>
<dbReference type="InterPro" id="IPR036390">
    <property type="entry name" value="WH_DNA-bd_sf"/>
</dbReference>
<keyword evidence="4" id="KW-0804">Transcription</keyword>